<evidence type="ECO:0000313" key="1">
    <source>
        <dbReference type="EMBL" id="OJX56943.1"/>
    </source>
</evidence>
<name>A0A1M3KX38_9BACT</name>
<reference evidence="1 2" key="1">
    <citation type="submission" date="2016-09" db="EMBL/GenBank/DDBJ databases">
        <title>Genome-resolved meta-omics ties microbial dynamics to process performance in biotechnology for thiocyanate degradation.</title>
        <authorList>
            <person name="Kantor R.S."/>
            <person name="Huddy R.J."/>
            <person name="Iyer R."/>
            <person name="Thomas B.C."/>
            <person name="Brown C.T."/>
            <person name="Anantharaman K."/>
            <person name="Tringe S."/>
            <person name="Hettich R.L."/>
            <person name="Harrison S.T."/>
            <person name="Banfield J.F."/>
        </authorList>
    </citation>
    <scope>NUCLEOTIDE SEQUENCE [LARGE SCALE GENOMIC DNA]</scope>
    <source>
        <strain evidence="1">59-99</strain>
    </source>
</reference>
<dbReference type="GO" id="GO:0003700">
    <property type="term" value="F:DNA-binding transcription factor activity"/>
    <property type="evidence" value="ECO:0007669"/>
    <property type="project" value="TreeGrafter"/>
</dbReference>
<dbReference type="AlphaFoldDB" id="A0A1M3KX38"/>
<dbReference type="InterPro" id="IPR000944">
    <property type="entry name" value="Tscrpt_reg_Rrf2"/>
</dbReference>
<organism evidence="1 2">
    <name type="scientific">Candidatus Kapaibacterium thiocyanatum</name>
    <dbReference type="NCBI Taxonomy" id="1895771"/>
    <lineage>
        <taxon>Bacteria</taxon>
        <taxon>Pseudomonadati</taxon>
        <taxon>Candidatus Kapaibacteriota</taxon>
        <taxon>Candidatus Kapaibacteriia</taxon>
        <taxon>Candidatus Kapaibacteriales</taxon>
        <taxon>Candidatus Kapaibacteriaceae</taxon>
        <taxon>Candidatus Kapaibacterium</taxon>
    </lineage>
</organism>
<protein>
    <recommendedName>
        <fullName evidence="3">Transcriptional regulator</fullName>
    </recommendedName>
</protein>
<gene>
    <name evidence="1" type="ORF">BGO89_10500</name>
</gene>
<evidence type="ECO:0000313" key="2">
    <source>
        <dbReference type="Proteomes" id="UP000184233"/>
    </source>
</evidence>
<sequence>MLKLSKRVEYALLAVQEMARQPETVVSAKDVAARFNISFTLVAKVLQQLGHAGYVRSSKGVRGGYVLAVAPQKISIADVIEAVEGRQAIVDCQDETEHDCSVQHCCTIRGPLAILQERITTTFSSMSVAELVGNRHIVQVKLNQPTLTT</sequence>
<dbReference type="PROSITE" id="PS01332">
    <property type="entry name" value="HTH_RRF2_1"/>
    <property type="match status" value="1"/>
</dbReference>
<dbReference type="Pfam" id="PF02082">
    <property type="entry name" value="Rrf2"/>
    <property type="match status" value="1"/>
</dbReference>
<dbReference type="EMBL" id="MKVH01000024">
    <property type="protein sequence ID" value="OJX56943.1"/>
    <property type="molecule type" value="Genomic_DNA"/>
</dbReference>
<dbReference type="Gene3D" id="1.10.10.10">
    <property type="entry name" value="Winged helix-like DNA-binding domain superfamily/Winged helix DNA-binding domain"/>
    <property type="match status" value="1"/>
</dbReference>
<dbReference type="PANTHER" id="PTHR33221:SF15">
    <property type="entry name" value="HTH-TYPE TRANSCRIPTIONAL REGULATOR YWGB-RELATED"/>
    <property type="match status" value="1"/>
</dbReference>
<dbReference type="Proteomes" id="UP000184233">
    <property type="component" value="Unassembled WGS sequence"/>
</dbReference>
<comment type="caution">
    <text evidence="1">The sequence shown here is derived from an EMBL/GenBank/DDBJ whole genome shotgun (WGS) entry which is preliminary data.</text>
</comment>
<dbReference type="InterPro" id="IPR036390">
    <property type="entry name" value="WH_DNA-bd_sf"/>
</dbReference>
<accession>A0A1M3KX38</accession>
<dbReference type="InterPro" id="IPR036388">
    <property type="entry name" value="WH-like_DNA-bd_sf"/>
</dbReference>
<dbReference type="GO" id="GO:0005829">
    <property type="term" value="C:cytosol"/>
    <property type="evidence" value="ECO:0007669"/>
    <property type="project" value="TreeGrafter"/>
</dbReference>
<dbReference type="STRING" id="1895771.BGO89_10500"/>
<proteinExistence type="predicted"/>
<dbReference type="NCBIfam" id="TIGR00738">
    <property type="entry name" value="rrf2_super"/>
    <property type="match status" value="1"/>
</dbReference>
<dbReference type="PANTHER" id="PTHR33221">
    <property type="entry name" value="WINGED HELIX-TURN-HELIX TRANSCRIPTIONAL REGULATOR, RRF2 FAMILY"/>
    <property type="match status" value="1"/>
</dbReference>
<evidence type="ECO:0008006" key="3">
    <source>
        <dbReference type="Google" id="ProtNLM"/>
    </source>
</evidence>
<dbReference type="PROSITE" id="PS51197">
    <property type="entry name" value="HTH_RRF2_2"/>
    <property type="match status" value="1"/>
</dbReference>
<dbReference type="SUPFAM" id="SSF46785">
    <property type="entry name" value="Winged helix' DNA-binding domain"/>
    <property type="match status" value="1"/>
</dbReference>
<dbReference type="InterPro" id="IPR030489">
    <property type="entry name" value="TR_Rrf2-type_CS"/>
</dbReference>